<dbReference type="InterPro" id="IPR004166">
    <property type="entry name" value="a-kinase_dom"/>
</dbReference>
<gene>
    <name evidence="6" type="ORF">C8F04DRAFT_1123061</name>
</gene>
<feature type="region of interest" description="Disordered" evidence="4">
    <location>
        <begin position="1"/>
        <end position="32"/>
    </location>
</feature>
<reference evidence="6" key="1">
    <citation type="submission" date="2023-03" db="EMBL/GenBank/DDBJ databases">
        <title>Massive genome expansion in bonnet fungi (Mycena s.s.) driven by repeated elements and novel gene families across ecological guilds.</title>
        <authorList>
            <consortium name="Lawrence Berkeley National Laboratory"/>
            <person name="Harder C.B."/>
            <person name="Miyauchi S."/>
            <person name="Viragh M."/>
            <person name="Kuo A."/>
            <person name="Thoen E."/>
            <person name="Andreopoulos B."/>
            <person name="Lu D."/>
            <person name="Skrede I."/>
            <person name="Drula E."/>
            <person name="Henrissat B."/>
            <person name="Morin E."/>
            <person name="Kohler A."/>
            <person name="Barry K."/>
            <person name="LaButti K."/>
            <person name="Morin E."/>
            <person name="Salamov A."/>
            <person name="Lipzen A."/>
            <person name="Mereny Z."/>
            <person name="Hegedus B."/>
            <person name="Baldrian P."/>
            <person name="Stursova M."/>
            <person name="Weitz H."/>
            <person name="Taylor A."/>
            <person name="Grigoriev I.V."/>
            <person name="Nagy L.G."/>
            <person name="Martin F."/>
            <person name="Kauserud H."/>
        </authorList>
    </citation>
    <scope>NUCLEOTIDE SEQUENCE</scope>
    <source>
        <strain evidence="6">CBHHK200</strain>
    </source>
</reference>
<protein>
    <recommendedName>
        <fullName evidence="5">Alpha-type protein kinase domain-containing protein</fullName>
    </recommendedName>
</protein>
<evidence type="ECO:0000259" key="5">
    <source>
        <dbReference type="PROSITE" id="PS51158"/>
    </source>
</evidence>
<dbReference type="EMBL" id="JARJCM010000127">
    <property type="protein sequence ID" value="KAJ7027222.1"/>
    <property type="molecule type" value="Genomic_DNA"/>
</dbReference>
<evidence type="ECO:0000313" key="7">
    <source>
        <dbReference type="Proteomes" id="UP001218188"/>
    </source>
</evidence>
<dbReference type="PROSITE" id="PS51158">
    <property type="entry name" value="ALPHA_KINASE"/>
    <property type="match status" value="1"/>
</dbReference>
<evidence type="ECO:0000313" key="6">
    <source>
        <dbReference type="EMBL" id="KAJ7027222.1"/>
    </source>
</evidence>
<comment type="caution">
    <text evidence="6">The sequence shown here is derived from an EMBL/GenBank/DDBJ whole genome shotgun (WGS) entry which is preliminary data.</text>
</comment>
<dbReference type="SUPFAM" id="SSF56112">
    <property type="entry name" value="Protein kinase-like (PK-like)"/>
    <property type="match status" value="1"/>
</dbReference>
<dbReference type="InterPro" id="IPR011009">
    <property type="entry name" value="Kinase-like_dom_sf"/>
</dbReference>
<dbReference type="Gene3D" id="3.20.200.10">
    <property type="entry name" value="MHCK/EF2 kinase"/>
    <property type="match status" value="1"/>
</dbReference>
<keyword evidence="1" id="KW-0723">Serine/threonine-protein kinase</keyword>
<evidence type="ECO:0000256" key="1">
    <source>
        <dbReference type="ARBA" id="ARBA00022527"/>
    </source>
</evidence>
<sequence length="302" mass="33866">MIVAGSSKHALEGPSTPPPSKKACLPVSPESPEQWSRQQMNSVLTKQTHATAGQLGALCVKNKIVNAAVYPLKKFEHMNDLVATSRDWRTFCNPAPTFYVSKGFKIGGSTVPANIAHDARAQAKSLTMEVRCLAWGHVLLYMVYTFIRRFIREHGEPPFPIPQMRFVEACLASQQEERIHPDVEGKFRKYINNGAAIPTAFRNAEDQERAQFLAFTQHVQYWKTTKTVFVGDYQGGNTLLTDPQIMSSPEFMAAGHHLFADGNVATGFESFEIDHVCNKFCQFFQLRTDYNNWNAMSISVGI</sequence>
<organism evidence="6 7">
    <name type="scientific">Mycena alexandri</name>
    <dbReference type="NCBI Taxonomy" id="1745969"/>
    <lineage>
        <taxon>Eukaryota</taxon>
        <taxon>Fungi</taxon>
        <taxon>Dikarya</taxon>
        <taxon>Basidiomycota</taxon>
        <taxon>Agaricomycotina</taxon>
        <taxon>Agaricomycetes</taxon>
        <taxon>Agaricomycetidae</taxon>
        <taxon>Agaricales</taxon>
        <taxon>Marasmiineae</taxon>
        <taxon>Mycenaceae</taxon>
        <taxon>Mycena</taxon>
    </lineage>
</organism>
<evidence type="ECO:0000256" key="2">
    <source>
        <dbReference type="ARBA" id="ARBA00022679"/>
    </source>
</evidence>
<proteinExistence type="predicted"/>
<evidence type="ECO:0000256" key="4">
    <source>
        <dbReference type="SAM" id="MobiDB-lite"/>
    </source>
</evidence>
<keyword evidence="2" id="KW-0808">Transferase</keyword>
<evidence type="ECO:0000256" key="3">
    <source>
        <dbReference type="ARBA" id="ARBA00022777"/>
    </source>
</evidence>
<keyword evidence="7" id="KW-1185">Reference proteome</keyword>
<accession>A0AAD6SKF0</accession>
<dbReference type="Pfam" id="PF02816">
    <property type="entry name" value="Alpha_kinase"/>
    <property type="match status" value="1"/>
</dbReference>
<dbReference type="AlphaFoldDB" id="A0AAD6SKF0"/>
<keyword evidence="3" id="KW-0418">Kinase</keyword>
<dbReference type="GO" id="GO:0004674">
    <property type="term" value="F:protein serine/threonine kinase activity"/>
    <property type="evidence" value="ECO:0007669"/>
    <property type="project" value="UniProtKB-KW"/>
</dbReference>
<dbReference type="Proteomes" id="UP001218188">
    <property type="component" value="Unassembled WGS sequence"/>
</dbReference>
<feature type="domain" description="Alpha-type protein kinase" evidence="5">
    <location>
        <begin position="27"/>
        <end position="289"/>
    </location>
</feature>
<dbReference type="GO" id="GO:0005524">
    <property type="term" value="F:ATP binding"/>
    <property type="evidence" value="ECO:0007669"/>
    <property type="project" value="InterPro"/>
</dbReference>
<name>A0AAD6SKF0_9AGAR</name>